<protein>
    <recommendedName>
        <fullName evidence="6">Glycosyl transferase family 28 C-terminal domain-containing protein</fullName>
    </recommendedName>
</protein>
<reference evidence="5" key="1">
    <citation type="submission" date="2018-05" db="EMBL/GenBank/DDBJ databases">
        <authorList>
            <person name="Lanie J.A."/>
            <person name="Ng W.-L."/>
            <person name="Kazmierczak K.M."/>
            <person name="Andrzejewski T.M."/>
            <person name="Davidsen T.M."/>
            <person name="Wayne K.J."/>
            <person name="Tettelin H."/>
            <person name="Glass J.I."/>
            <person name="Rusch D."/>
            <person name="Podicherti R."/>
            <person name="Tsui H.-C.T."/>
            <person name="Winkler M.E."/>
        </authorList>
    </citation>
    <scope>NUCLEOTIDE SEQUENCE</scope>
</reference>
<dbReference type="GO" id="GO:0005975">
    <property type="term" value="P:carbohydrate metabolic process"/>
    <property type="evidence" value="ECO:0007669"/>
    <property type="project" value="InterPro"/>
</dbReference>
<name>A0A381WF42_9ZZZZ</name>
<dbReference type="Gene3D" id="3.40.50.2000">
    <property type="entry name" value="Glycogen Phosphorylase B"/>
    <property type="match status" value="2"/>
</dbReference>
<accession>A0A381WF42</accession>
<dbReference type="InterPro" id="IPR007235">
    <property type="entry name" value="Glyco_trans_28_C"/>
</dbReference>
<keyword evidence="1" id="KW-0328">Glycosyltransferase</keyword>
<evidence type="ECO:0000313" key="5">
    <source>
        <dbReference type="EMBL" id="SVA51146.1"/>
    </source>
</evidence>
<evidence type="ECO:0000256" key="1">
    <source>
        <dbReference type="ARBA" id="ARBA00022676"/>
    </source>
</evidence>
<dbReference type="AlphaFoldDB" id="A0A381WF42"/>
<evidence type="ECO:0008006" key="6">
    <source>
        <dbReference type="Google" id="ProtNLM"/>
    </source>
</evidence>
<proteinExistence type="predicted"/>
<gene>
    <name evidence="5" type="ORF">METZ01_LOCUS104000</name>
</gene>
<evidence type="ECO:0000259" key="3">
    <source>
        <dbReference type="Pfam" id="PF03033"/>
    </source>
</evidence>
<organism evidence="5">
    <name type="scientific">marine metagenome</name>
    <dbReference type="NCBI Taxonomy" id="408172"/>
    <lineage>
        <taxon>unclassified sequences</taxon>
        <taxon>metagenomes</taxon>
        <taxon>ecological metagenomes</taxon>
    </lineage>
</organism>
<dbReference type="InterPro" id="IPR004276">
    <property type="entry name" value="GlycoTrans_28_N"/>
</dbReference>
<feature type="domain" description="Glycosyl transferase family 28 C-terminal" evidence="4">
    <location>
        <begin position="149"/>
        <end position="297"/>
    </location>
</feature>
<dbReference type="GO" id="GO:0016758">
    <property type="term" value="F:hexosyltransferase activity"/>
    <property type="evidence" value="ECO:0007669"/>
    <property type="project" value="InterPro"/>
</dbReference>
<evidence type="ECO:0000256" key="2">
    <source>
        <dbReference type="ARBA" id="ARBA00022679"/>
    </source>
</evidence>
<evidence type="ECO:0000259" key="4">
    <source>
        <dbReference type="Pfam" id="PF04101"/>
    </source>
</evidence>
<dbReference type="SUPFAM" id="SSF53756">
    <property type="entry name" value="UDP-Glycosyltransferase/glycogen phosphorylase"/>
    <property type="match status" value="1"/>
</dbReference>
<dbReference type="Pfam" id="PF03033">
    <property type="entry name" value="Glyco_transf_28"/>
    <property type="match status" value="1"/>
</dbReference>
<feature type="domain" description="Glycosyltransferase family 28 N-terminal" evidence="3">
    <location>
        <begin position="6"/>
        <end position="98"/>
    </location>
</feature>
<sequence length="324" mass="37022">MEMQKIPEHGYKIKGLWISGIKRKLHFSNFLIPIKIFHSLIKSYFLIKKFKPDFVIGTGGFASGPLLFIASKLNIPTLIQEQNSYAGITNKILSKSVDLICVAYKNMNKYFPNNKILYTGNPVRNQIKDLKNYNNKSEDFFETSDSNKVLLILGGSLGAGKINEFVSKNLNFFQRNKLKIIWQCGNLYFNIYKKYNSEHVKVFAFIKNMNNAYSSADFIISRSGASVISELCIVGKPVLFIPSPNLAEDHQTKNALKIVENKAAVMVKEKDLNEKFFDEFKKIINDSNFSSKLSESIKLLAKPNATKDIVKHVKFFLNNDRKLY</sequence>
<dbReference type="PANTHER" id="PTHR21015:SF22">
    <property type="entry name" value="GLYCOSYLTRANSFERASE"/>
    <property type="match status" value="1"/>
</dbReference>
<keyword evidence="2" id="KW-0808">Transferase</keyword>
<dbReference type="EMBL" id="UINC01011613">
    <property type="protein sequence ID" value="SVA51146.1"/>
    <property type="molecule type" value="Genomic_DNA"/>
</dbReference>
<dbReference type="Pfam" id="PF04101">
    <property type="entry name" value="Glyco_tran_28_C"/>
    <property type="match status" value="1"/>
</dbReference>
<dbReference type="CDD" id="cd03785">
    <property type="entry name" value="GT28_MurG"/>
    <property type="match status" value="1"/>
</dbReference>
<dbReference type="PANTHER" id="PTHR21015">
    <property type="entry name" value="UDP-N-ACETYLGLUCOSAMINE--N-ACETYLMURAMYL-(PENTAPEPTIDE) PYROPHOSPHORYL-UNDECAPRENOL N-ACETYLGLUCOSAMINE TRANSFERASE 1"/>
    <property type="match status" value="1"/>
</dbReference>